<accession>A0A2H9ZS19</accession>
<feature type="chain" id="PRO_5014173489" evidence="4">
    <location>
        <begin position="27"/>
        <end position="334"/>
    </location>
</feature>
<organism evidence="6 7">
    <name type="scientific">Apostasia shenzhenica</name>
    <dbReference type="NCBI Taxonomy" id="1088818"/>
    <lineage>
        <taxon>Eukaryota</taxon>
        <taxon>Viridiplantae</taxon>
        <taxon>Streptophyta</taxon>
        <taxon>Embryophyta</taxon>
        <taxon>Tracheophyta</taxon>
        <taxon>Spermatophyta</taxon>
        <taxon>Magnoliopsida</taxon>
        <taxon>Liliopsida</taxon>
        <taxon>Asparagales</taxon>
        <taxon>Orchidaceae</taxon>
        <taxon>Apostasioideae</taxon>
        <taxon>Apostasia</taxon>
    </lineage>
</organism>
<keyword evidence="4" id="KW-0732">Signal</keyword>
<protein>
    <submittedName>
        <fullName evidence="6">L-type lectin-domain containing receptor kinase IV.1</fullName>
    </submittedName>
</protein>
<evidence type="ECO:0000259" key="5">
    <source>
        <dbReference type="Pfam" id="PF00139"/>
    </source>
</evidence>
<dbReference type="Pfam" id="PF00139">
    <property type="entry name" value="Lectin_legB"/>
    <property type="match status" value="1"/>
</dbReference>
<name>A0A2H9ZS19_9ASPA</name>
<evidence type="ECO:0000256" key="2">
    <source>
        <dbReference type="ARBA" id="ARBA00022734"/>
    </source>
</evidence>
<dbReference type="PANTHER" id="PTHR32401:SF16">
    <property type="entry name" value="CONCANAVALIN A-LIKE LECTIN FAMILY PROTEIN"/>
    <property type="match status" value="1"/>
</dbReference>
<comment type="similarity">
    <text evidence="1">Belongs to the leguminous lectin family.</text>
</comment>
<evidence type="ECO:0000256" key="3">
    <source>
        <dbReference type="SAM" id="Phobius"/>
    </source>
</evidence>
<evidence type="ECO:0000256" key="4">
    <source>
        <dbReference type="SAM" id="SignalP"/>
    </source>
</evidence>
<sequence>MALSTSSRYSCALLLFLHSFASQTLGSDAPLSFTFERFGENVASNSAISLYGDAEVEDSAVRMSRPSASGVGKILYRKPFKFLRRYPGFSNYLCFSVSASSSDDIAFFLHPSHGSSNSVLSVEFVNNASDIHIGVRTGRGLSAESCNFSAGLSTKEKLHCWIDYDGFSKKMEVRLSKSRATRPSSPFISCAVDMSSVLKEEEVLVGISSSSDFSDHTNKGSSRGSYIYAWSFVVKYGAPYLLHSEPLDPSSLVVATHQEAARVHPRKSYSWMNFIAWLFGLVCGALMALVVVFVWSVIACRRPVAALEHPVHPVEVAYEKVVMVGENGIKNAQT</sequence>
<feature type="transmembrane region" description="Helical" evidence="3">
    <location>
        <begin position="274"/>
        <end position="298"/>
    </location>
</feature>
<dbReference type="GO" id="GO:0030246">
    <property type="term" value="F:carbohydrate binding"/>
    <property type="evidence" value="ECO:0007669"/>
    <property type="project" value="UniProtKB-KW"/>
</dbReference>
<dbReference type="Proteomes" id="UP000236161">
    <property type="component" value="Unassembled WGS sequence"/>
</dbReference>
<dbReference type="InterPro" id="IPR001220">
    <property type="entry name" value="Legume_lectin_dom"/>
</dbReference>
<keyword evidence="6" id="KW-0675">Receptor</keyword>
<dbReference type="Gene3D" id="2.60.120.200">
    <property type="match status" value="1"/>
</dbReference>
<keyword evidence="3" id="KW-0472">Membrane</keyword>
<dbReference type="EMBL" id="KZ454427">
    <property type="protein sequence ID" value="PKA46087.1"/>
    <property type="molecule type" value="Genomic_DNA"/>
</dbReference>
<feature type="domain" description="Legume lectin" evidence="5">
    <location>
        <begin position="31"/>
        <end position="235"/>
    </location>
</feature>
<dbReference type="AlphaFoldDB" id="A0A2H9ZS19"/>
<keyword evidence="3" id="KW-1133">Transmembrane helix</keyword>
<gene>
    <name evidence="6" type="primary">LECRK41</name>
    <name evidence="6" type="ORF">AXF42_Ash015378</name>
</gene>
<evidence type="ECO:0000256" key="1">
    <source>
        <dbReference type="ARBA" id="ARBA00007606"/>
    </source>
</evidence>
<dbReference type="OrthoDB" id="2019747at2759"/>
<dbReference type="PANTHER" id="PTHR32401">
    <property type="entry name" value="CONCANAVALIN A-LIKE LECTIN FAMILY PROTEIN"/>
    <property type="match status" value="1"/>
</dbReference>
<dbReference type="InterPro" id="IPR050258">
    <property type="entry name" value="Leguminous_Lectin"/>
</dbReference>
<keyword evidence="2 6" id="KW-0430">Lectin</keyword>
<dbReference type="GO" id="GO:0016301">
    <property type="term" value="F:kinase activity"/>
    <property type="evidence" value="ECO:0007669"/>
    <property type="project" value="UniProtKB-KW"/>
</dbReference>
<proteinExistence type="inferred from homology"/>
<evidence type="ECO:0000313" key="6">
    <source>
        <dbReference type="EMBL" id="PKA46087.1"/>
    </source>
</evidence>
<dbReference type="InterPro" id="IPR013320">
    <property type="entry name" value="ConA-like_dom_sf"/>
</dbReference>
<dbReference type="STRING" id="1088818.A0A2H9ZS19"/>
<feature type="signal peptide" evidence="4">
    <location>
        <begin position="1"/>
        <end position="26"/>
    </location>
</feature>
<keyword evidence="7" id="KW-1185">Reference proteome</keyword>
<keyword evidence="6" id="KW-0418">Kinase</keyword>
<keyword evidence="3" id="KW-0812">Transmembrane</keyword>
<reference evidence="6 7" key="1">
    <citation type="journal article" date="2017" name="Nature">
        <title>The Apostasia genome and the evolution of orchids.</title>
        <authorList>
            <person name="Zhang G.Q."/>
            <person name="Liu K.W."/>
            <person name="Li Z."/>
            <person name="Lohaus R."/>
            <person name="Hsiao Y.Y."/>
            <person name="Niu S.C."/>
            <person name="Wang J.Y."/>
            <person name="Lin Y.C."/>
            <person name="Xu Q."/>
            <person name="Chen L.J."/>
            <person name="Yoshida K."/>
            <person name="Fujiwara S."/>
            <person name="Wang Z.W."/>
            <person name="Zhang Y.Q."/>
            <person name="Mitsuda N."/>
            <person name="Wang M."/>
            <person name="Liu G.H."/>
            <person name="Pecoraro L."/>
            <person name="Huang H.X."/>
            <person name="Xiao X.J."/>
            <person name="Lin M."/>
            <person name="Wu X.Y."/>
            <person name="Wu W.L."/>
            <person name="Chen Y.Y."/>
            <person name="Chang S.B."/>
            <person name="Sakamoto S."/>
            <person name="Ohme-Takagi M."/>
            <person name="Yagi M."/>
            <person name="Zeng S.J."/>
            <person name="Shen C.Y."/>
            <person name="Yeh C.M."/>
            <person name="Luo Y.B."/>
            <person name="Tsai W.C."/>
            <person name="Van de Peer Y."/>
            <person name="Liu Z.J."/>
        </authorList>
    </citation>
    <scope>NUCLEOTIDE SEQUENCE [LARGE SCALE GENOMIC DNA]</scope>
    <source>
        <strain evidence="7">cv. Shenzhen</strain>
        <tissue evidence="6">Stem</tissue>
    </source>
</reference>
<dbReference type="SUPFAM" id="SSF49899">
    <property type="entry name" value="Concanavalin A-like lectins/glucanases"/>
    <property type="match status" value="1"/>
</dbReference>
<keyword evidence="6" id="KW-0808">Transferase</keyword>
<evidence type="ECO:0000313" key="7">
    <source>
        <dbReference type="Proteomes" id="UP000236161"/>
    </source>
</evidence>